<keyword evidence="4" id="KW-1185">Reference proteome</keyword>
<dbReference type="OrthoDB" id="444696at2759"/>
<gene>
    <name evidence="5" type="primary">LOC102841669</name>
</gene>
<dbReference type="Gene3D" id="1.10.1620.10">
    <property type="entry name" value="Ribosomal protein L39e"/>
    <property type="match status" value="1"/>
</dbReference>
<dbReference type="GO" id="GO:0006412">
    <property type="term" value="P:translation"/>
    <property type="evidence" value="ECO:0007669"/>
    <property type="project" value="InterPro"/>
</dbReference>
<dbReference type="SUPFAM" id="SSF48662">
    <property type="entry name" value="Ribosomal protein L39e"/>
    <property type="match status" value="1"/>
</dbReference>
<dbReference type="GO" id="GO:0022625">
    <property type="term" value="C:cytosolic large ribosomal subunit"/>
    <property type="evidence" value="ECO:0007669"/>
    <property type="project" value="TreeGrafter"/>
</dbReference>
<accession>A0A9B0WHS2</accession>
<reference evidence="5" key="1">
    <citation type="submission" date="2025-08" db="UniProtKB">
        <authorList>
            <consortium name="RefSeq"/>
        </authorList>
    </citation>
    <scope>IDENTIFICATION</scope>
    <source>
        <tissue evidence="5">Spleen</tissue>
    </source>
</reference>
<keyword evidence="2" id="KW-0689">Ribosomal protein</keyword>
<dbReference type="GO" id="GO:0003735">
    <property type="term" value="F:structural constituent of ribosome"/>
    <property type="evidence" value="ECO:0007669"/>
    <property type="project" value="InterPro"/>
</dbReference>
<dbReference type="InterPro" id="IPR000077">
    <property type="entry name" value="Ribosomal_eL39"/>
</dbReference>
<comment type="similarity">
    <text evidence="1">Belongs to the eukaryotic ribosomal protein eL39 family.</text>
</comment>
<evidence type="ECO:0000256" key="1">
    <source>
        <dbReference type="ARBA" id="ARBA00009339"/>
    </source>
</evidence>
<dbReference type="FunFam" id="1.10.1620.10:FF:000001">
    <property type="entry name" value="60S ribosomal protein-like L39"/>
    <property type="match status" value="1"/>
</dbReference>
<evidence type="ECO:0000256" key="2">
    <source>
        <dbReference type="ARBA" id="ARBA00022980"/>
    </source>
</evidence>
<dbReference type="GeneID" id="102841669"/>
<organism evidence="4 5">
    <name type="scientific">Chrysochloris asiatica</name>
    <name type="common">Cape golden mole</name>
    <dbReference type="NCBI Taxonomy" id="185453"/>
    <lineage>
        <taxon>Eukaryota</taxon>
        <taxon>Metazoa</taxon>
        <taxon>Chordata</taxon>
        <taxon>Craniata</taxon>
        <taxon>Vertebrata</taxon>
        <taxon>Euteleostomi</taxon>
        <taxon>Mammalia</taxon>
        <taxon>Eutheria</taxon>
        <taxon>Afrotheria</taxon>
        <taxon>Chrysochloridae</taxon>
        <taxon>Chrysochlorinae</taxon>
        <taxon>Chrysochloris</taxon>
    </lineage>
</organism>
<protein>
    <submittedName>
        <fullName evidence="5">60S ribosomal protein L39-like</fullName>
    </submittedName>
</protein>
<name>A0A9B0WHS2_CHRAS</name>
<evidence type="ECO:0000313" key="5">
    <source>
        <dbReference type="RefSeq" id="XP_006837745.1"/>
    </source>
</evidence>
<dbReference type="RefSeq" id="XP_006837745.1">
    <property type="nucleotide sequence ID" value="XM_006837682.1"/>
</dbReference>
<dbReference type="AlphaFoldDB" id="A0A9B0WHS2"/>
<keyword evidence="3" id="KW-0687">Ribonucleoprotein</keyword>
<dbReference type="Proteomes" id="UP000504623">
    <property type="component" value="Unplaced"/>
</dbReference>
<proteinExistence type="inferred from homology"/>
<sequence length="79" mass="9628">MASHKTFRIKRILAKKEKKQLFVPFPQWIQVKTGNKIRYNFKRRHWRKTKLKSLEGRKVKPLPIGDQSKFQLKHPKIMM</sequence>
<evidence type="ECO:0000313" key="4">
    <source>
        <dbReference type="Proteomes" id="UP000504623"/>
    </source>
</evidence>
<dbReference type="Pfam" id="PF00832">
    <property type="entry name" value="Ribosomal_L39"/>
    <property type="match status" value="1"/>
</dbReference>
<dbReference type="InterPro" id="IPR023626">
    <property type="entry name" value="Ribosomal_eL39_dom_sf"/>
</dbReference>
<evidence type="ECO:0000256" key="3">
    <source>
        <dbReference type="ARBA" id="ARBA00023274"/>
    </source>
</evidence>
<dbReference type="PANTHER" id="PTHR19970:SF22">
    <property type="entry name" value="RIBOSOMAL PROTEIN EL39-LIKE 2"/>
    <property type="match status" value="1"/>
</dbReference>
<dbReference type="PANTHER" id="PTHR19970">
    <property type="entry name" value="RIBOSOMAL PROTEIN L39E"/>
    <property type="match status" value="1"/>
</dbReference>